<evidence type="ECO:0000256" key="7">
    <source>
        <dbReference type="ARBA" id="ARBA00022833"/>
    </source>
</evidence>
<feature type="domain" description="Peptidase M1 alanyl aminopeptidase Ig-like fold" evidence="10">
    <location>
        <begin position="458"/>
        <end position="561"/>
    </location>
</feature>
<dbReference type="InterPro" id="IPR042097">
    <property type="entry name" value="Aminopeptidase_N-like_N_sf"/>
</dbReference>
<proteinExistence type="inferred from homology"/>
<keyword evidence="5" id="KW-0479">Metal-binding</keyword>
<comment type="cofactor">
    <cofactor evidence="1">
        <name>Zn(2+)</name>
        <dbReference type="ChEBI" id="CHEBI:29105"/>
    </cofactor>
</comment>
<dbReference type="InterPro" id="IPR001930">
    <property type="entry name" value="Peptidase_M1"/>
</dbReference>
<evidence type="ECO:0000256" key="8">
    <source>
        <dbReference type="ARBA" id="ARBA00023049"/>
    </source>
</evidence>
<evidence type="ECO:0000256" key="3">
    <source>
        <dbReference type="ARBA" id="ARBA00022438"/>
    </source>
</evidence>
<evidence type="ECO:0000256" key="5">
    <source>
        <dbReference type="ARBA" id="ARBA00022723"/>
    </source>
</evidence>
<keyword evidence="3 13" id="KW-0031">Aminopeptidase</keyword>
<evidence type="ECO:0000313" key="13">
    <source>
        <dbReference type="EMBL" id="EQD55558.1"/>
    </source>
</evidence>
<reference evidence="13" key="2">
    <citation type="journal article" date="2014" name="ISME J.">
        <title>Microbial stratification in low pH oxic and suboxic macroscopic growths along an acid mine drainage.</title>
        <authorList>
            <person name="Mendez-Garcia C."/>
            <person name="Mesa V."/>
            <person name="Sprenger R.R."/>
            <person name="Richter M."/>
            <person name="Diez M.S."/>
            <person name="Solano J."/>
            <person name="Bargiela R."/>
            <person name="Golyshina O.V."/>
            <person name="Manteca A."/>
            <person name="Ramos J.L."/>
            <person name="Gallego J.R."/>
            <person name="Llorente I."/>
            <person name="Martins Dos Santos V.A."/>
            <person name="Jensen O.N."/>
            <person name="Pelaez A.I."/>
            <person name="Sanchez J."/>
            <person name="Ferrer M."/>
        </authorList>
    </citation>
    <scope>NUCLEOTIDE SEQUENCE</scope>
</reference>
<feature type="domain" description="Aminopeptidase N-like N-terminal" evidence="12">
    <location>
        <begin position="111"/>
        <end position="200"/>
    </location>
</feature>
<dbReference type="InterPro" id="IPR012779">
    <property type="entry name" value="Peptidase_M1_pepN"/>
</dbReference>
<dbReference type="InterPro" id="IPR014782">
    <property type="entry name" value="Peptidase_M1_dom"/>
</dbReference>
<dbReference type="Pfam" id="PF11940">
    <property type="entry name" value="DUF3458"/>
    <property type="match status" value="1"/>
</dbReference>
<dbReference type="NCBIfam" id="TIGR02414">
    <property type="entry name" value="pepN_proteo"/>
    <property type="match status" value="1"/>
</dbReference>
<dbReference type="GO" id="GO:0008270">
    <property type="term" value="F:zinc ion binding"/>
    <property type="evidence" value="ECO:0007669"/>
    <property type="project" value="InterPro"/>
</dbReference>
<dbReference type="Pfam" id="PF17432">
    <property type="entry name" value="DUF3458_C"/>
    <property type="match status" value="1"/>
</dbReference>
<evidence type="ECO:0000256" key="4">
    <source>
        <dbReference type="ARBA" id="ARBA00022670"/>
    </source>
</evidence>
<keyword evidence="8" id="KW-0482">Metalloprotease</keyword>
<dbReference type="SUPFAM" id="SSF55486">
    <property type="entry name" value="Metalloproteases ('zincins'), catalytic domain"/>
    <property type="match status" value="1"/>
</dbReference>
<dbReference type="PANTHER" id="PTHR46322">
    <property type="entry name" value="PUROMYCIN-SENSITIVE AMINOPEPTIDASE"/>
    <property type="match status" value="1"/>
</dbReference>
<dbReference type="EMBL" id="AUZZ01003938">
    <property type="protein sequence ID" value="EQD55558.1"/>
    <property type="molecule type" value="Genomic_DNA"/>
</dbReference>
<dbReference type="CDD" id="cd09600">
    <property type="entry name" value="M1_APN"/>
    <property type="match status" value="1"/>
</dbReference>
<dbReference type="Gene3D" id="2.60.40.1730">
    <property type="entry name" value="tricorn interacting facor f3 domain"/>
    <property type="match status" value="1"/>
</dbReference>
<accession>T1AG05</accession>
<evidence type="ECO:0000259" key="9">
    <source>
        <dbReference type="Pfam" id="PF01433"/>
    </source>
</evidence>
<dbReference type="PANTHER" id="PTHR46322:SF1">
    <property type="entry name" value="PUROMYCIN-SENSITIVE AMINOPEPTIDASE"/>
    <property type="match status" value="1"/>
</dbReference>
<dbReference type="Pfam" id="PF01433">
    <property type="entry name" value="Peptidase_M1"/>
    <property type="match status" value="1"/>
</dbReference>
<feature type="domain" description="Peptidase M1 membrane alanine aminopeptidase" evidence="9">
    <location>
        <begin position="239"/>
        <end position="448"/>
    </location>
</feature>
<organism evidence="13">
    <name type="scientific">mine drainage metagenome</name>
    <dbReference type="NCBI Taxonomy" id="410659"/>
    <lineage>
        <taxon>unclassified sequences</taxon>
        <taxon>metagenomes</taxon>
        <taxon>ecological metagenomes</taxon>
    </lineage>
</organism>
<sequence length="889" mass="97278">MLQRDADGATTPALKIRLGDYQASTWRIAGVELVFDLDIASTEVYARLELESADATPAPLRLDGEGLELIELRLDGKRLGPADYHVDVHALQLSKLPARCVLESRVRIRPQANTALEGLYLSGSAERGFLLTQCEAQGFRHITYFLDRPDVLTRYSVELRADAARFPVLLAGGNAAGSGALVDGRHWARFDDPHPKPAYLFALVAGRLQCIEQPYTTAEGRAVTLKLWAEADAIAQCQYALGALQHAMRWDERVYGRNYDLDVFHVVATHDFNMGAMENKGLNIFNAKYLLADADATTDEGFRAVEAVVAHEYFHNWSGNRVTCRDWFQLSLKEGFTVFREQSFSADMHSHALKRIEDVATLRRAQFPEDAGPLAHPVRPAEYAEINNFYTATVYEKGAELIRMLAARIGSEAFRRGTDLYFARHDGSAATVEDLLAALGEAAGVDLTPYLAWYAQAGTPRLSARCHYEPATRRYVLRLAQHTAPTPGQSDKRPLPIPLKLALFARDGRMLPLRLAGEAAPAGTERVVELTDAAAEFVFEDIDEAPLPSLLRGFSAPVILECASAPEDLALLLQHDADGFNRWEASQHLAADAFRTAHAGSAHNAALAAWTGALKALFARADFDDEALLAELLDAPAVSELEALVEPHDPDAVDAARHQLERALARALNAATLAARYAALHAAELGVHDARAPARRRLKRRVLELWVLVDRAAALAAAEDQFAQASGMSERLAALRVLTRHADAAARAAALAAFRARHAQQPLVLDVWFAVQAEVPGGATLDTVRTLLSDAAFTLRNPNRVQALLGTFARQNRTGFHRVDGAGYALMVEQLRALDALNPQTAARIAQVFNGWARLEPKRRALAEAQLRALATTPGLSRNLADIVQRSLA</sequence>
<evidence type="ECO:0000259" key="11">
    <source>
        <dbReference type="Pfam" id="PF17432"/>
    </source>
</evidence>
<evidence type="ECO:0000256" key="2">
    <source>
        <dbReference type="ARBA" id="ARBA00010136"/>
    </source>
</evidence>
<dbReference type="AlphaFoldDB" id="T1AG05"/>
<protein>
    <submittedName>
        <fullName evidence="13">Aminopeptidase N</fullName>
    </submittedName>
</protein>
<name>T1AG05_9ZZZZ</name>
<comment type="similarity">
    <text evidence="2">Belongs to the peptidase M1 family.</text>
</comment>
<dbReference type="Gene3D" id="3.30.2010.30">
    <property type="match status" value="1"/>
</dbReference>
<dbReference type="InterPro" id="IPR037144">
    <property type="entry name" value="Peptidase_M1_pepN_C_sf"/>
</dbReference>
<comment type="caution">
    <text evidence="13">The sequence shown here is derived from an EMBL/GenBank/DDBJ whole genome shotgun (WGS) entry which is preliminary data.</text>
</comment>
<dbReference type="Pfam" id="PF17900">
    <property type="entry name" value="Peptidase_M1_N"/>
    <property type="match status" value="1"/>
</dbReference>
<dbReference type="GO" id="GO:0004177">
    <property type="term" value="F:aminopeptidase activity"/>
    <property type="evidence" value="ECO:0007669"/>
    <property type="project" value="UniProtKB-KW"/>
</dbReference>
<dbReference type="Gene3D" id="1.10.390.10">
    <property type="entry name" value="Neutral Protease Domain 2"/>
    <property type="match status" value="1"/>
</dbReference>
<reference evidence="13" key="1">
    <citation type="submission" date="2013-08" db="EMBL/GenBank/DDBJ databases">
        <authorList>
            <person name="Mendez C."/>
            <person name="Richter M."/>
            <person name="Ferrer M."/>
            <person name="Sanchez J."/>
        </authorList>
    </citation>
    <scope>NUCLEOTIDE SEQUENCE</scope>
</reference>
<feature type="domain" description="Peptidase M1 alanyl aminopeptidase C-terminal" evidence="11">
    <location>
        <begin position="567"/>
        <end position="889"/>
    </location>
</feature>
<evidence type="ECO:0000259" key="12">
    <source>
        <dbReference type="Pfam" id="PF17900"/>
    </source>
</evidence>
<dbReference type="InterPro" id="IPR038438">
    <property type="entry name" value="PepN_Ig-like_sf"/>
</dbReference>
<dbReference type="SUPFAM" id="SSF63737">
    <property type="entry name" value="Leukotriene A4 hydrolase N-terminal domain"/>
    <property type="match status" value="1"/>
</dbReference>
<evidence type="ECO:0000259" key="10">
    <source>
        <dbReference type="Pfam" id="PF11940"/>
    </source>
</evidence>
<dbReference type="GO" id="GO:0006508">
    <property type="term" value="P:proteolysis"/>
    <property type="evidence" value="ECO:0007669"/>
    <property type="project" value="UniProtKB-KW"/>
</dbReference>
<dbReference type="GO" id="GO:0008237">
    <property type="term" value="F:metallopeptidase activity"/>
    <property type="evidence" value="ECO:0007669"/>
    <property type="project" value="UniProtKB-KW"/>
</dbReference>
<dbReference type="PRINTS" id="PR00756">
    <property type="entry name" value="ALADIPTASE"/>
</dbReference>
<evidence type="ECO:0000256" key="6">
    <source>
        <dbReference type="ARBA" id="ARBA00022801"/>
    </source>
</evidence>
<keyword evidence="6" id="KW-0378">Hydrolase</keyword>
<dbReference type="InterPro" id="IPR027268">
    <property type="entry name" value="Peptidase_M4/M1_CTD_sf"/>
</dbReference>
<dbReference type="InterPro" id="IPR035414">
    <property type="entry name" value="Peptidase_M1_pepN_Ig-like"/>
</dbReference>
<dbReference type="FunFam" id="2.60.40.1840:FF:000001">
    <property type="entry name" value="Aminopeptidase N"/>
    <property type="match status" value="1"/>
</dbReference>
<keyword evidence="4" id="KW-0645">Protease</keyword>
<evidence type="ECO:0000256" key="1">
    <source>
        <dbReference type="ARBA" id="ARBA00001947"/>
    </source>
</evidence>
<dbReference type="InterPro" id="IPR045357">
    <property type="entry name" value="Aminopeptidase_N-like_N"/>
</dbReference>
<dbReference type="FunFam" id="3.30.2010.30:FF:000002">
    <property type="entry name" value="Putative aminopeptidase N"/>
    <property type="match status" value="1"/>
</dbReference>
<dbReference type="Gene3D" id="2.60.40.1840">
    <property type="match status" value="1"/>
</dbReference>
<keyword evidence="7" id="KW-0862">Zinc</keyword>
<gene>
    <name evidence="13" type="ORF">B2A_05660</name>
</gene>
<dbReference type="InterPro" id="IPR024601">
    <property type="entry name" value="Peptidase_M1_pepN_C"/>
</dbReference>
<dbReference type="Gene3D" id="1.25.50.10">
    <property type="entry name" value="Peptidase M1, alanyl aminopeptidase, C-terminal domain"/>
    <property type="match status" value="1"/>
</dbReference>